<feature type="domain" description="Beta-lactamase-related" evidence="9">
    <location>
        <begin position="21"/>
        <end position="375"/>
    </location>
</feature>
<keyword evidence="4 7" id="KW-0472">Membrane</keyword>
<evidence type="ECO:0000256" key="6">
    <source>
        <dbReference type="ARBA" id="ARBA00081568"/>
    </source>
</evidence>
<dbReference type="SUPFAM" id="SSF56601">
    <property type="entry name" value="beta-lactamase/transpeptidase-like"/>
    <property type="match status" value="1"/>
</dbReference>
<evidence type="ECO:0000256" key="7">
    <source>
        <dbReference type="HAMAP-Rule" id="MF_03111"/>
    </source>
</evidence>
<comment type="subunit">
    <text evidence="7">Component of a multi-subunit COQ enzyme complex, composed of at least COQ3, COQ4, COQ5, COQ6, COQ7 and COQ9.</text>
</comment>
<name>A0A2U3E9H4_PURLI</name>
<feature type="binding site" evidence="7">
    <location>
        <position position="619"/>
    </location>
    <ligand>
        <name>Zn(2+)</name>
        <dbReference type="ChEBI" id="CHEBI:29105"/>
    </ligand>
</feature>
<feature type="binding site" evidence="7">
    <location>
        <position position="603"/>
    </location>
    <ligand>
        <name>Zn(2+)</name>
        <dbReference type="ChEBI" id="CHEBI:29105"/>
    </ligand>
</feature>
<feature type="compositionally biased region" description="Basic and acidic residues" evidence="8">
    <location>
        <begin position="386"/>
        <end position="398"/>
    </location>
</feature>
<dbReference type="PANTHER" id="PTHR12922">
    <property type="entry name" value="UBIQUINONE BIOSYNTHESIS PROTEIN"/>
    <property type="match status" value="1"/>
</dbReference>
<dbReference type="InterPro" id="IPR001466">
    <property type="entry name" value="Beta-lactam-related"/>
</dbReference>
<dbReference type="AlphaFoldDB" id="A0A2U3E9H4"/>
<keyword evidence="2 7" id="KW-0999">Mitochondrion inner membrane</keyword>
<keyword evidence="3 7" id="KW-0496">Mitochondrion</keyword>
<feature type="binding site" evidence="7">
    <location>
        <position position="604"/>
    </location>
    <ligand>
        <name>Zn(2+)</name>
        <dbReference type="ChEBI" id="CHEBI:29105"/>
    </ligand>
</feature>
<keyword evidence="7" id="KW-0862">Zinc</keyword>
<feature type="region of interest" description="Disordered" evidence="8">
    <location>
        <begin position="216"/>
        <end position="237"/>
    </location>
</feature>
<comment type="catalytic activity">
    <reaction evidence="7">
        <text>a 4-hydroxy-3-methoxy-5-(all-trans-polyprenyl)benzoate + H(+) = a 2-methoxy-6-(all-trans-polyprenyl)phenol + CO2</text>
        <dbReference type="Rhea" id="RHEA:81179"/>
        <dbReference type="Rhea" id="RHEA-COMP:9551"/>
        <dbReference type="Rhea" id="RHEA-COMP:10931"/>
        <dbReference type="ChEBI" id="CHEBI:15378"/>
        <dbReference type="ChEBI" id="CHEBI:16526"/>
        <dbReference type="ChEBI" id="CHEBI:62731"/>
        <dbReference type="ChEBI" id="CHEBI:84443"/>
        <dbReference type="EC" id="4.1.1.130"/>
    </reaction>
</comment>
<dbReference type="Pfam" id="PF00144">
    <property type="entry name" value="Beta-lactamase"/>
    <property type="match status" value="1"/>
</dbReference>
<feature type="binding site" evidence="7">
    <location>
        <position position="607"/>
    </location>
    <ligand>
        <name>Zn(2+)</name>
        <dbReference type="ChEBI" id="CHEBI:29105"/>
    </ligand>
</feature>
<dbReference type="GO" id="GO:0008270">
    <property type="term" value="F:zinc ion binding"/>
    <property type="evidence" value="ECO:0007669"/>
    <property type="project" value="UniProtKB-UniRule"/>
</dbReference>
<dbReference type="EMBL" id="LCWV01000008">
    <property type="protein sequence ID" value="PWI71158.1"/>
    <property type="molecule type" value="Genomic_DNA"/>
</dbReference>
<dbReference type="GO" id="GO:0031314">
    <property type="term" value="C:extrinsic component of mitochondrial inner membrane"/>
    <property type="evidence" value="ECO:0007669"/>
    <property type="project" value="UniProtKB-UniRule"/>
</dbReference>
<comment type="pathway">
    <text evidence="7">Cofactor biosynthesis; ubiquinone biosynthesis.</text>
</comment>
<keyword evidence="5 7" id="KW-0456">Lyase</keyword>
<evidence type="ECO:0000256" key="4">
    <source>
        <dbReference type="ARBA" id="ARBA00023136"/>
    </source>
</evidence>
<accession>A0A2U3E9H4</accession>
<dbReference type="UniPathway" id="UPA00232"/>
<keyword evidence="1 7" id="KW-0831">Ubiquinone biosynthesis</keyword>
<sequence length="721" mass="80717">MADLDGILRRYTVHDDDTKDRLLGGAFVAVNKDGVICSGAAGRIDFDRDAKAFAGDTFTWVASLTKLPTITCVMQLVEKGVVKLEDDIRQVVPELGKLQILKGFDGDQPILEDNTKPITLRMLLSHVSGLGYDTRDPDTIRWAKAIGRTGNHLAFNLSGFSTPFKFPPGESWQYGSGVDWAGIALERLTGQTLGAYMQAHVFDPVGMKDSGFWPERLPDTEPRTAPGSLRQDDGTLKPFRMPLPKEHDLEGGGAGLHTTADDYARFLRAFLAGELLTEESMRTMFTPQLDERQRAGLERTAYDPARQSEYAPEFPTGLPISSGIGGLLNLEDVPGKRRKGSMMWTGACNSRWWVDRETGVAGVMIVNCFPWGEPVNGKLERHPRKKGSDSKNSNDHDADACADMASTKGIMSGCGDMHDVYRIHRQSNMEATLSRIRPSRLQRLARSATCAACASCTSTSSSSTRRFSALNRPEPNYPGHVPLTRVERLGMAVGASVMSFFDPYRHDLIAATGEATATPYFIYRLRDAMLADPTGRRILRQRPRITSESLSLPKLRALPANTVGRAYVGWLDREGVSPDTRADVRYIDDPECAYVMQRYRECHDFYHAVTGLPIWREGEVALKAFEFANTLIPMTGLSMFAAATLKPQERRRFFSVYLPWAVRNGARSKELINVFWEEQLERDVDDLRKELGIERPPDLREIRKREREEKKRLKEIQTQGM</sequence>
<feature type="region of interest" description="Disordered" evidence="8">
    <location>
        <begin position="376"/>
        <end position="398"/>
    </location>
</feature>
<comment type="similarity">
    <text evidence="7">Belongs to the COQ4 family.</text>
</comment>
<dbReference type="Proteomes" id="UP000245956">
    <property type="component" value="Unassembled WGS sequence"/>
</dbReference>
<reference evidence="10 11" key="1">
    <citation type="journal article" date="2016" name="Front. Microbiol.">
        <title>Genome and transcriptome sequences reveal the specific parasitism of the nematophagous Purpureocillium lilacinum 36-1.</title>
        <authorList>
            <person name="Xie J."/>
            <person name="Li S."/>
            <person name="Mo C."/>
            <person name="Xiao X."/>
            <person name="Peng D."/>
            <person name="Wang G."/>
            <person name="Xiao Y."/>
        </authorList>
    </citation>
    <scope>NUCLEOTIDE SEQUENCE [LARGE SCALE GENOMIC DNA]</scope>
    <source>
        <strain evidence="10 11">36-1</strain>
    </source>
</reference>
<gene>
    <name evidence="7" type="primary">COQ4</name>
    <name evidence="10" type="ORF">PCL_12526</name>
</gene>
<comment type="cofactor">
    <cofactor evidence="7">
        <name>Zn(2+)</name>
        <dbReference type="ChEBI" id="CHEBI:29105"/>
    </cofactor>
</comment>
<dbReference type="GO" id="GO:0120539">
    <property type="term" value="F:4-hydroxy-3-methoxy-5-polyprenylbenzoate decarboxylase activity"/>
    <property type="evidence" value="ECO:0007669"/>
    <property type="project" value="UniProtKB-EC"/>
</dbReference>
<dbReference type="Pfam" id="PF05019">
    <property type="entry name" value="Coq4"/>
    <property type="match status" value="1"/>
</dbReference>
<evidence type="ECO:0000259" key="9">
    <source>
        <dbReference type="Pfam" id="PF00144"/>
    </source>
</evidence>
<dbReference type="Gene3D" id="3.40.710.10">
    <property type="entry name" value="DD-peptidase/beta-lactamase superfamily"/>
    <property type="match status" value="1"/>
</dbReference>
<keyword evidence="7" id="KW-0479">Metal-binding</keyword>
<dbReference type="PANTHER" id="PTHR12922:SF7">
    <property type="entry name" value="UBIQUINONE BIOSYNTHESIS PROTEIN COQ4 HOMOLOG, MITOCHONDRIAL"/>
    <property type="match status" value="1"/>
</dbReference>
<evidence type="ECO:0000256" key="8">
    <source>
        <dbReference type="SAM" id="MobiDB-lite"/>
    </source>
</evidence>
<evidence type="ECO:0000256" key="1">
    <source>
        <dbReference type="ARBA" id="ARBA00022688"/>
    </source>
</evidence>
<dbReference type="InterPro" id="IPR007715">
    <property type="entry name" value="Coq4"/>
</dbReference>
<comment type="caution">
    <text evidence="10">The sequence shown here is derived from an EMBL/GenBank/DDBJ whole genome shotgun (WGS) entry which is preliminary data.</text>
</comment>
<organism evidence="10 11">
    <name type="scientific">Purpureocillium lilacinum</name>
    <name type="common">Paecilomyces lilacinus</name>
    <dbReference type="NCBI Taxonomy" id="33203"/>
    <lineage>
        <taxon>Eukaryota</taxon>
        <taxon>Fungi</taxon>
        <taxon>Dikarya</taxon>
        <taxon>Ascomycota</taxon>
        <taxon>Pezizomycotina</taxon>
        <taxon>Sordariomycetes</taxon>
        <taxon>Hypocreomycetidae</taxon>
        <taxon>Hypocreales</taxon>
        <taxon>Ophiocordycipitaceae</taxon>
        <taxon>Purpureocillium</taxon>
    </lineage>
</organism>
<protein>
    <recommendedName>
        <fullName evidence="6">4-hydroxy-3-methoxy-5-polyprenylbenzoate decarboxylase</fullName>
    </recommendedName>
</protein>
<comment type="function">
    <text evidence="7">Lyase that catalyzes the C1-decarboxylation of 4-hydroxy-3-methoxy-5-(all-trans-polyprenyl)benzoic acid into 2-methoxy-6-(all-trans-polyprenyl)phenol during ubiquinone biosynthesis.</text>
</comment>
<proteinExistence type="inferred from homology"/>
<comment type="subcellular location">
    <subcellularLocation>
        <location evidence="7">Mitochondrion inner membrane</location>
        <topology evidence="7">Peripheral membrane protein</topology>
        <orientation evidence="7">Matrix side</orientation>
    </subcellularLocation>
</comment>
<evidence type="ECO:0000256" key="5">
    <source>
        <dbReference type="ARBA" id="ARBA00023239"/>
    </source>
</evidence>
<evidence type="ECO:0000313" key="10">
    <source>
        <dbReference type="EMBL" id="PWI71158.1"/>
    </source>
</evidence>
<dbReference type="HAMAP" id="MF_03111">
    <property type="entry name" value="Coq4"/>
    <property type="match status" value="1"/>
</dbReference>
<dbReference type="InterPro" id="IPR027540">
    <property type="entry name" value="Coq4_euk"/>
</dbReference>
<evidence type="ECO:0000256" key="3">
    <source>
        <dbReference type="ARBA" id="ARBA00023128"/>
    </source>
</evidence>
<evidence type="ECO:0000256" key="2">
    <source>
        <dbReference type="ARBA" id="ARBA00022792"/>
    </source>
</evidence>
<dbReference type="InterPro" id="IPR012338">
    <property type="entry name" value="Beta-lactam/transpept-like"/>
</dbReference>
<evidence type="ECO:0000313" key="11">
    <source>
        <dbReference type="Proteomes" id="UP000245956"/>
    </source>
</evidence>